<dbReference type="EMBL" id="MWUE01000033">
    <property type="protein sequence ID" value="OQP30535.1"/>
    <property type="molecule type" value="Genomic_DNA"/>
</dbReference>
<proteinExistence type="predicted"/>
<gene>
    <name evidence="2" type="ORF">B2J69_20020</name>
</gene>
<dbReference type="Proteomes" id="UP000192769">
    <property type="component" value="Unassembled WGS sequence"/>
</dbReference>
<comment type="caution">
    <text evidence="2">The sequence shown here is derived from an EMBL/GenBank/DDBJ whole genome shotgun (WGS) entry which is preliminary data.</text>
</comment>
<evidence type="ECO:0000313" key="2">
    <source>
        <dbReference type="EMBL" id="OQP30535.1"/>
    </source>
</evidence>
<dbReference type="AlphaFoldDB" id="A0A1V9D9V4"/>
<protein>
    <submittedName>
        <fullName evidence="2">Uncharacterized protein</fullName>
    </submittedName>
</protein>
<accession>A0A1V9D9V4</accession>
<evidence type="ECO:0000256" key="1">
    <source>
        <dbReference type="SAM" id="MobiDB-lite"/>
    </source>
</evidence>
<name>A0A1V9D9V4_9GAMM</name>
<dbReference type="OrthoDB" id="6563456at2"/>
<feature type="region of interest" description="Disordered" evidence="1">
    <location>
        <begin position="90"/>
        <end position="115"/>
    </location>
</feature>
<evidence type="ECO:0000313" key="3">
    <source>
        <dbReference type="Proteomes" id="UP000192769"/>
    </source>
</evidence>
<sequence length="115" mass="12975">MSENKRDLMPYLLYYCQSRLLVENIDGHVVDIGGAEQVGGKLRWELDGKEAKGTSENEADQMLEDVAQHLSFLFVDGQFTSLPDVRGEYGDRLDNAPSREISLPELNDSDEDIVR</sequence>
<dbReference type="RefSeq" id="WP_081141632.1">
    <property type="nucleotide sequence ID" value="NZ_MWUE01000033.1"/>
</dbReference>
<reference evidence="2 3" key="1">
    <citation type="submission" date="2017-02" db="EMBL/GenBank/DDBJ databases">
        <title>Whole genome shotgun sequence of Pantoea agglomerans strain AS1 isolated from a cycad, Zamia floridana in Central Florida, USA.</title>
        <authorList>
            <person name="Lata P."/>
            <person name="Govindarajan S."/>
            <person name="Qi F."/>
            <person name="Li J.-L."/>
            <person name="Maurya S.K."/>
            <person name="Sahoo M.K."/>
        </authorList>
    </citation>
    <scope>NUCLEOTIDE SEQUENCE [LARGE SCALE GENOMIC DNA]</scope>
    <source>
        <strain evidence="2 3">AS1</strain>
    </source>
</reference>
<keyword evidence="3" id="KW-1185">Reference proteome</keyword>
<organism evidence="2 3">
    <name type="scientific">Pantoea latae</name>
    <dbReference type="NCBI Taxonomy" id="1964541"/>
    <lineage>
        <taxon>Bacteria</taxon>
        <taxon>Pseudomonadati</taxon>
        <taxon>Pseudomonadota</taxon>
        <taxon>Gammaproteobacteria</taxon>
        <taxon>Enterobacterales</taxon>
        <taxon>Erwiniaceae</taxon>
        <taxon>Pantoea</taxon>
    </lineage>
</organism>